<evidence type="ECO:0000313" key="1">
    <source>
        <dbReference type="EMBL" id="CAD7813902.1"/>
    </source>
</evidence>
<gene>
    <name evidence="1" type="ORF">CHRY9390_02727</name>
</gene>
<reference evidence="1" key="1">
    <citation type="submission" date="2020-12" db="EMBL/GenBank/DDBJ databases">
        <authorList>
            <person name="Rodrigo-Torres L."/>
            <person name="Arahal R. D."/>
            <person name="Lucena T."/>
        </authorList>
    </citation>
    <scope>NUCLEOTIDE SEQUENCE</scope>
    <source>
        <strain evidence="1">CECT 9390</strain>
    </source>
</reference>
<evidence type="ECO:0000313" key="2">
    <source>
        <dbReference type="Proteomes" id="UP000662618"/>
    </source>
</evidence>
<dbReference type="EMBL" id="CAJIMS010000001">
    <property type="protein sequence ID" value="CAD7813902.1"/>
    <property type="molecule type" value="Genomic_DNA"/>
</dbReference>
<protein>
    <submittedName>
        <fullName evidence="1">Uncharacterized protein</fullName>
    </submittedName>
</protein>
<dbReference type="Proteomes" id="UP000662618">
    <property type="component" value="Unassembled WGS sequence"/>
</dbReference>
<proteinExistence type="predicted"/>
<keyword evidence="2" id="KW-1185">Reference proteome</keyword>
<comment type="caution">
    <text evidence="1">The sequence shown here is derived from an EMBL/GenBank/DDBJ whole genome shotgun (WGS) entry which is preliminary data.</text>
</comment>
<name>A0A9N8QRG2_9FLAO</name>
<dbReference type="AlphaFoldDB" id="A0A9N8QRG2"/>
<sequence>MPLSILKRAFIEETSFFLAFKKTQGYTKGLRENI</sequence>
<accession>A0A9N8QRG2</accession>
<organism evidence="1 2">
    <name type="scientific">Chryseobacterium aquaeductus</name>
    <dbReference type="NCBI Taxonomy" id="2675056"/>
    <lineage>
        <taxon>Bacteria</taxon>
        <taxon>Pseudomonadati</taxon>
        <taxon>Bacteroidota</taxon>
        <taxon>Flavobacteriia</taxon>
        <taxon>Flavobacteriales</taxon>
        <taxon>Weeksellaceae</taxon>
        <taxon>Chryseobacterium group</taxon>
        <taxon>Chryseobacterium</taxon>
    </lineage>
</organism>